<evidence type="ECO:0000256" key="8">
    <source>
        <dbReference type="ARBA" id="ARBA00022982"/>
    </source>
</evidence>
<dbReference type="InterPro" id="IPR006806">
    <property type="entry name" value="NDUFA5"/>
</dbReference>
<evidence type="ECO:0000256" key="9">
    <source>
        <dbReference type="ARBA" id="ARBA00023128"/>
    </source>
</evidence>
<comment type="similarity">
    <text evidence="3">Belongs to the complex I NDUFA5 subunit family.</text>
</comment>
<sequence>MLELFIVLLGGEGDVPKAPVAAFVPANYLKLAADLRDFHDAEIGKACVKTSRHFWYLSEPLEPDREKLEKAINGGQLEEVVQQAENELSLARKMLDWKPWEPLVQEPPQGQWKWPM</sequence>
<comment type="function">
    <text evidence="1">Accessory subunit of the mitochondrial membrane respiratory chain NADH dehydrogenase (Complex I), that is believed not to be involved in catalysis. Complex I functions in the transfer of electrons from NADH to the respiratory chain. The immediate electron acceptor for the enzyme is believed to be ubiquinone.</text>
</comment>
<keyword evidence="7" id="KW-0999">Mitochondrion inner membrane</keyword>
<evidence type="ECO:0000313" key="11">
    <source>
        <dbReference type="EMBL" id="KAG0720000.1"/>
    </source>
</evidence>
<evidence type="ECO:0000256" key="10">
    <source>
        <dbReference type="ARBA" id="ARBA00023136"/>
    </source>
</evidence>
<keyword evidence="6" id="KW-0679">Respiratory chain</keyword>
<evidence type="ECO:0000256" key="5">
    <source>
        <dbReference type="ARBA" id="ARBA00022448"/>
    </source>
</evidence>
<gene>
    <name evidence="11" type="primary">NDUFA5_1</name>
    <name evidence="11" type="ORF">GWK47_049328</name>
</gene>
<evidence type="ECO:0000256" key="4">
    <source>
        <dbReference type="ARBA" id="ARBA00011533"/>
    </source>
</evidence>
<comment type="caution">
    <text evidence="11">The sequence shown here is derived from an EMBL/GenBank/DDBJ whole genome shotgun (WGS) entry which is preliminary data.</text>
</comment>
<dbReference type="Proteomes" id="UP000770661">
    <property type="component" value="Unassembled WGS sequence"/>
</dbReference>
<evidence type="ECO:0000256" key="1">
    <source>
        <dbReference type="ARBA" id="ARBA00003195"/>
    </source>
</evidence>
<evidence type="ECO:0000256" key="3">
    <source>
        <dbReference type="ARBA" id="ARBA00010261"/>
    </source>
</evidence>
<dbReference type="AlphaFoldDB" id="A0A8J5CTB4"/>
<keyword evidence="12" id="KW-1185">Reference proteome</keyword>
<evidence type="ECO:0000256" key="7">
    <source>
        <dbReference type="ARBA" id="ARBA00022792"/>
    </source>
</evidence>
<accession>A0A8J5CTB4</accession>
<dbReference type="GO" id="GO:0005743">
    <property type="term" value="C:mitochondrial inner membrane"/>
    <property type="evidence" value="ECO:0007669"/>
    <property type="project" value="UniProtKB-SubCell"/>
</dbReference>
<keyword evidence="5" id="KW-0813">Transport</keyword>
<reference evidence="11" key="1">
    <citation type="submission" date="2020-07" db="EMBL/GenBank/DDBJ databases">
        <title>The High-quality genome of the commercially important snow crab, Chionoecetes opilio.</title>
        <authorList>
            <person name="Jeong J.-H."/>
            <person name="Ryu S."/>
        </authorList>
    </citation>
    <scope>NUCLEOTIDE SEQUENCE</scope>
    <source>
        <strain evidence="11">MADBK_172401_WGS</strain>
        <tissue evidence="11">Digestive gland</tissue>
    </source>
</reference>
<keyword evidence="9" id="KW-0496">Mitochondrion</keyword>
<protein>
    <submittedName>
        <fullName evidence="11">NADH dehydrogenase [ubiquinone] 1 alpha subcomplex subunit 5</fullName>
    </submittedName>
</protein>
<proteinExistence type="inferred from homology"/>
<comment type="subcellular location">
    <subcellularLocation>
        <location evidence="2">Mitochondrion inner membrane</location>
        <topology evidence="2">Peripheral membrane protein</topology>
        <orientation evidence="2">Matrix side</orientation>
    </subcellularLocation>
</comment>
<keyword evidence="8" id="KW-0249">Electron transport</keyword>
<dbReference type="PANTHER" id="PTHR12653:SF0">
    <property type="entry name" value="NADH DEHYDROGENASE [UBIQUINONE] 1 ALPHA SUBCOMPLEX SUBUNIT 5"/>
    <property type="match status" value="1"/>
</dbReference>
<evidence type="ECO:0000313" key="12">
    <source>
        <dbReference type="Proteomes" id="UP000770661"/>
    </source>
</evidence>
<name>A0A8J5CTB4_CHIOP</name>
<dbReference type="EMBL" id="JACEEZ010013563">
    <property type="protein sequence ID" value="KAG0720000.1"/>
    <property type="molecule type" value="Genomic_DNA"/>
</dbReference>
<dbReference type="OrthoDB" id="286811at2759"/>
<evidence type="ECO:0000256" key="2">
    <source>
        <dbReference type="ARBA" id="ARBA00004443"/>
    </source>
</evidence>
<evidence type="ECO:0000256" key="6">
    <source>
        <dbReference type="ARBA" id="ARBA00022660"/>
    </source>
</evidence>
<organism evidence="11 12">
    <name type="scientific">Chionoecetes opilio</name>
    <name type="common">Atlantic snow crab</name>
    <name type="synonym">Cancer opilio</name>
    <dbReference type="NCBI Taxonomy" id="41210"/>
    <lineage>
        <taxon>Eukaryota</taxon>
        <taxon>Metazoa</taxon>
        <taxon>Ecdysozoa</taxon>
        <taxon>Arthropoda</taxon>
        <taxon>Crustacea</taxon>
        <taxon>Multicrustacea</taxon>
        <taxon>Malacostraca</taxon>
        <taxon>Eumalacostraca</taxon>
        <taxon>Eucarida</taxon>
        <taxon>Decapoda</taxon>
        <taxon>Pleocyemata</taxon>
        <taxon>Brachyura</taxon>
        <taxon>Eubrachyura</taxon>
        <taxon>Majoidea</taxon>
        <taxon>Majidae</taxon>
        <taxon>Chionoecetes</taxon>
    </lineage>
</organism>
<dbReference type="GO" id="GO:0022904">
    <property type="term" value="P:respiratory electron transport chain"/>
    <property type="evidence" value="ECO:0007669"/>
    <property type="project" value="InterPro"/>
</dbReference>
<keyword evidence="10" id="KW-0472">Membrane</keyword>
<comment type="subunit">
    <text evidence="4">Complex I is composed of 45 different subunits.</text>
</comment>
<dbReference type="PANTHER" id="PTHR12653">
    <property type="entry name" value="NADH-UBIQUINONE OXIDOREDUCTASE 13 KD-B SUBUNIT"/>
    <property type="match status" value="1"/>
</dbReference>